<dbReference type="PANTHER" id="PTHR31145">
    <property type="entry name" value="INTEGRAL MEMBRANE PROTEIN (AFU_ORTHOLOGUE AFUA_7G01610)"/>
    <property type="match status" value="1"/>
</dbReference>
<comment type="caution">
    <text evidence="11">The sequence shown here is derived from an EMBL/GenBank/DDBJ whole genome shotgun (WGS) entry which is preliminary data.</text>
</comment>
<feature type="transmembrane region" description="Helical" evidence="8">
    <location>
        <begin position="176"/>
        <end position="202"/>
    </location>
</feature>
<dbReference type="InterPro" id="IPR010308">
    <property type="entry name" value="TRP_C"/>
</dbReference>
<evidence type="ECO:0000256" key="5">
    <source>
        <dbReference type="ARBA" id="ARBA00022989"/>
    </source>
</evidence>
<feature type="region of interest" description="Disordered" evidence="7">
    <location>
        <begin position="1018"/>
        <end position="1076"/>
    </location>
</feature>
<feature type="transmembrane region" description="Helical" evidence="8">
    <location>
        <begin position="469"/>
        <end position="490"/>
    </location>
</feature>
<gene>
    <name evidence="11" type="ORF">BN980_GECA08s02540g</name>
</gene>
<evidence type="ECO:0000256" key="3">
    <source>
        <dbReference type="ARBA" id="ARBA00022692"/>
    </source>
</evidence>
<dbReference type="GO" id="GO:0016020">
    <property type="term" value="C:membrane"/>
    <property type="evidence" value="ECO:0007669"/>
    <property type="project" value="UniProtKB-SubCell"/>
</dbReference>
<dbReference type="OrthoDB" id="5312224at2759"/>
<name>A0A0J9XB32_GEOCN</name>
<feature type="region of interest" description="Disordered" evidence="7">
    <location>
        <begin position="913"/>
        <end position="979"/>
    </location>
</feature>
<evidence type="ECO:0000256" key="2">
    <source>
        <dbReference type="ARBA" id="ARBA00010642"/>
    </source>
</evidence>
<feature type="transmembrane region" description="Helical" evidence="8">
    <location>
        <begin position="502"/>
        <end position="521"/>
    </location>
</feature>
<dbReference type="PANTHER" id="PTHR31145:SF6">
    <property type="entry name" value="INTEGRAL MEMBRANE PROTEIN (AFU_ORTHOLOGUE AFUA_7G01610)"/>
    <property type="match status" value="1"/>
</dbReference>
<evidence type="ECO:0000313" key="12">
    <source>
        <dbReference type="Proteomes" id="UP000242525"/>
    </source>
</evidence>
<keyword evidence="6 8" id="KW-0472">Membrane</keyword>
<evidence type="ECO:0000256" key="7">
    <source>
        <dbReference type="SAM" id="MobiDB-lite"/>
    </source>
</evidence>
<dbReference type="GO" id="GO:0055085">
    <property type="term" value="P:transmembrane transport"/>
    <property type="evidence" value="ECO:0007669"/>
    <property type="project" value="TreeGrafter"/>
</dbReference>
<dbReference type="InterPro" id="IPR040241">
    <property type="entry name" value="TRP_Flc/Pkd2-like"/>
</dbReference>
<keyword evidence="4 9" id="KW-0732">Signal</keyword>
<evidence type="ECO:0000259" key="10">
    <source>
        <dbReference type="SMART" id="SM01320"/>
    </source>
</evidence>
<comment type="similarity">
    <text evidence="2">Belongs to the transient receptor potential (TRP) ion channel family.</text>
</comment>
<evidence type="ECO:0000256" key="4">
    <source>
        <dbReference type="ARBA" id="ARBA00022729"/>
    </source>
</evidence>
<dbReference type="AlphaFoldDB" id="A0A0J9XB32"/>
<feature type="region of interest" description="Disordered" evidence="7">
    <location>
        <begin position="678"/>
        <end position="748"/>
    </location>
</feature>
<dbReference type="SMART" id="SM01320">
    <property type="entry name" value="TRP_N"/>
    <property type="match status" value="1"/>
</dbReference>
<proteinExistence type="inferred from homology"/>
<organism evidence="11 12">
    <name type="scientific">Geotrichum candidum</name>
    <name type="common">Oospora lactis</name>
    <name type="synonym">Dipodascus geotrichum</name>
    <dbReference type="NCBI Taxonomy" id="1173061"/>
    <lineage>
        <taxon>Eukaryota</taxon>
        <taxon>Fungi</taxon>
        <taxon>Dikarya</taxon>
        <taxon>Ascomycota</taxon>
        <taxon>Saccharomycotina</taxon>
        <taxon>Dipodascomycetes</taxon>
        <taxon>Dipodascales</taxon>
        <taxon>Dipodascaceae</taxon>
        <taxon>Geotrichum</taxon>
    </lineage>
</organism>
<feature type="transmembrane region" description="Helical" evidence="8">
    <location>
        <begin position="392"/>
        <end position="415"/>
    </location>
</feature>
<feature type="compositionally biased region" description="Low complexity" evidence="7">
    <location>
        <begin position="931"/>
        <end position="947"/>
    </location>
</feature>
<feature type="signal peptide" evidence="9">
    <location>
        <begin position="1"/>
        <end position="30"/>
    </location>
</feature>
<evidence type="ECO:0000256" key="1">
    <source>
        <dbReference type="ARBA" id="ARBA00004141"/>
    </source>
</evidence>
<keyword evidence="3 8" id="KW-0812">Transmembrane</keyword>
<feature type="chain" id="PRO_5005325612" evidence="9">
    <location>
        <begin position="31"/>
        <end position="1076"/>
    </location>
</feature>
<dbReference type="Proteomes" id="UP000242525">
    <property type="component" value="Unassembled WGS sequence"/>
</dbReference>
<evidence type="ECO:0000256" key="8">
    <source>
        <dbReference type="SAM" id="Phobius"/>
    </source>
</evidence>
<evidence type="ECO:0000256" key="6">
    <source>
        <dbReference type="ARBA" id="ARBA00023136"/>
    </source>
</evidence>
<keyword evidence="5 8" id="KW-1133">Transmembrane helix</keyword>
<evidence type="ECO:0000256" key="9">
    <source>
        <dbReference type="SAM" id="SignalP"/>
    </source>
</evidence>
<feature type="compositionally biased region" description="Polar residues" evidence="7">
    <location>
        <begin position="1059"/>
        <end position="1069"/>
    </location>
</feature>
<accession>A0A0J9XB32</accession>
<feature type="transmembrane region" description="Helical" evidence="8">
    <location>
        <begin position="357"/>
        <end position="380"/>
    </location>
</feature>
<keyword evidence="12" id="KW-1185">Reference proteome</keyword>
<dbReference type="STRING" id="1173061.A0A0J9XB32"/>
<feature type="transmembrane region" description="Helical" evidence="8">
    <location>
        <begin position="314"/>
        <end position="337"/>
    </location>
</feature>
<evidence type="ECO:0000313" key="11">
    <source>
        <dbReference type="EMBL" id="CDO54650.1"/>
    </source>
</evidence>
<feature type="compositionally biased region" description="Polar residues" evidence="7">
    <location>
        <begin position="964"/>
        <end position="975"/>
    </location>
</feature>
<feature type="transmembrane region" description="Helical" evidence="8">
    <location>
        <begin position="533"/>
        <end position="551"/>
    </location>
</feature>
<dbReference type="InterPro" id="IPR032800">
    <property type="entry name" value="TRP_N"/>
</dbReference>
<feature type="region of interest" description="Disordered" evidence="7">
    <location>
        <begin position="760"/>
        <end position="816"/>
    </location>
</feature>
<comment type="subcellular location">
    <subcellularLocation>
        <location evidence="1">Membrane</location>
        <topology evidence="1">Multi-pass membrane protein</topology>
    </subcellularLocation>
</comment>
<protein>
    <submittedName>
        <fullName evidence="11">Similar to Saccharomyces cerevisiae YGL139W FLC3 Putative FAD transporter</fullName>
    </submittedName>
</protein>
<dbReference type="EMBL" id="CCBN010000008">
    <property type="protein sequence ID" value="CDO54650.1"/>
    <property type="molecule type" value="Genomic_DNA"/>
</dbReference>
<sequence length="1076" mass="117982">MIPASSFVAIGRRFLSVFLVLVVFARSVTAISVPFTDCLNYAPIRDAGVFFTPYHVDATYTSGVNGGNDRVLRFIVNGTMSGSLEDLNTTSLKYSTMRSQLHALQYKVYDNYSKLCDSAESCPFGPGNTSLTYFFNISDAYQGIAFNAKFIIINPADTADVLGCVQASITPVLADYVWFVLVFFIVGITLLVGATFFLSAYFNPWNSTGNLYVWSSNYGADVSFIRLITPGYFDLIKHLQFIFLLASISLEYPGFLQPLLSTVSWTVLQFSNSLVSKSSGSLDDGLFVANATYGLERMSQINQIPRPSEIWSGFILYFICIMAAILVLCELIAVVTWGWKKYTGNDTSDLRTKSTSLLTGIFLKMSHNLFALPLITFSFFQCIITHRGPVYLTALAVLVIFGWIVIAGFTARRLIQTKPRQALFDDITLMLRYGTFYSTYAEQGVLFFTIELSATFLRGLTFGALQVSGMAQIIILAMLELFYFFCILIVKPFDGETSMNLISGLFSMLRFVLIFLTLPFLSSLHAGSVIKQWIGYAILILHGLVLLLYLMHGLQVVVEVLLRAYGVVTEEQTGAIYSLKQLSKRKRKTVLEQIALSDTKPYLSPTTTRHHGTGSMDGRMLLLSDDGRPNSLGGISPLVGTSGLSPLMVKDTSPALTSLATSGNIDSLHEDFVTSPMSRTSFFDDGHRNSVGYYRKPRRRGSSHDMGSTPPHAYSSDRDDDDDDGGDNGPDPDAIRFGLVSPPPKGVDYAVRESDVYFTKQGQHKLRKQRQRRQNRQGSSTESVPDERNIYDYGPYSSGDGGGGDPLSGRQRPYSEYEELRGSEVAGGGVLMATSKHRSRNPNSLVGLLNGDMSSNTLERNDDEYSGAGLEIAPTYGNRSTNRPRVGSAVLSWFKGKRDSLFSKGYEEPSIEPRGFEVMRRGPIRTHRGGSSTSSSSSETSPSRSLTLGEESTHEPPYDVSNHIPATTTTSNVSNARMRVVNDDNVEARIPAEIQDSGNSNSSSNDVNSGAAVVGQTAVNNLPSRQKGPTTPTTGSKGAHRRQESYVESSAGTFVFPISPSTLPGTLTNPRGDESV</sequence>
<reference evidence="11" key="1">
    <citation type="submission" date="2014-03" db="EMBL/GenBank/DDBJ databases">
        <authorList>
            <person name="Casaregola S."/>
        </authorList>
    </citation>
    <scope>NUCLEOTIDE SEQUENCE [LARGE SCALE GENOMIC DNA]</scope>
    <source>
        <strain evidence="11">CLIB 918</strain>
    </source>
</reference>
<dbReference type="Pfam" id="PF06011">
    <property type="entry name" value="TRP"/>
    <property type="match status" value="1"/>
</dbReference>
<feature type="domain" description="ML-like" evidence="10">
    <location>
        <begin position="28"/>
        <end position="176"/>
    </location>
</feature>
<feature type="compositionally biased region" description="Basic residues" evidence="7">
    <location>
        <begin position="762"/>
        <end position="775"/>
    </location>
</feature>